<evidence type="ECO:0000313" key="3">
    <source>
        <dbReference type="Proteomes" id="UP001155241"/>
    </source>
</evidence>
<keyword evidence="1" id="KW-1133">Transmembrane helix</keyword>
<proteinExistence type="predicted"/>
<dbReference type="EMBL" id="JAMXLR010000038">
    <property type="protein sequence ID" value="MCO6044737.1"/>
    <property type="molecule type" value="Genomic_DNA"/>
</dbReference>
<sequence length="394" mass="45179">MPLREQTQRTKVIVFGIAFFYPLAGVTFQFLHYLLGLRELGFDPYYVEDSTRRVYDPWLNDMADDATNNIRHVGKVFDDFGFEGRWAYRSHYGDKQCYGLHHQQLDQLYKESDAFLNVTGAQELREEHLQIPCRVYVESDPFAAQVRVAQEDNYWLKLLGAHTHHFSFGENLGHPDCPVPIEQFDWKPTRQPVSLALWNDCPTVGGQQYTTIATWSNKNNDVEWNGETYYWTKQFAFEKIMQLPQHRTDQTFHVAVKASPSVKETLTTHGWQVSDSLAISSDLKTYKEFIQSSRGEFTVARDQYVRGRTGWQSDRSVCYLAAGRPVITEDTSFDKFVPSGEGLFAFSSMDDVLAALDTIESDYPRHCQAARDLAAEYLDAPKVVGSLMSRVGLL</sequence>
<keyword evidence="3" id="KW-1185">Reference proteome</keyword>
<accession>A0A9X2FAS5</accession>
<reference evidence="2" key="1">
    <citation type="submission" date="2022-06" db="EMBL/GenBank/DDBJ databases">
        <title>Aeoliella straminimaris, a novel planctomycete from sediments.</title>
        <authorList>
            <person name="Vitorino I.R."/>
            <person name="Lage O.M."/>
        </authorList>
    </citation>
    <scope>NUCLEOTIDE SEQUENCE</scope>
    <source>
        <strain evidence="2">ICT_H6.2</strain>
    </source>
</reference>
<gene>
    <name evidence="2" type="ORF">NG895_12540</name>
</gene>
<name>A0A9X2FAS5_9BACT</name>
<keyword evidence="1" id="KW-0472">Membrane</keyword>
<keyword evidence="1" id="KW-0812">Transmembrane</keyword>
<comment type="caution">
    <text evidence="2">The sequence shown here is derived from an EMBL/GenBank/DDBJ whole genome shotgun (WGS) entry which is preliminary data.</text>
</comment>
<evidence type="ECO:0000256" key="1">
    <source>
        <dbReference type="SAM" id="Phobius"/>
    </source>
</evidence>
<organism evidence="2 3">
    <name type="scientific">Aeoliella straminimaris</name>
    <dbReference type="NCBI Taxonomy" id="2954799"/>
    <lineage>
        <taxon>Bacteria</taxon>
        <taxon>Pseudomonadati</taxon>
        <taxon>Planctomycetota</taxon>
        <taxon>Planctomycetia</taxon>
        <taxon>Pirellulales</taxon>
        <taxon>Lacipirellulaceae</taxon>
        <taxon>Aeoliella</taxon>
    </lineage>
</organism>
<protein>
    <submittedName>
        <fullName evidence="2">Uncharacterized protein</fullName>
    </submittedName>
</protein>
<evidence type="ECO:0000313" key="2">
    <source>
        <dbReference type="EMBL" id="MCO6044737.1"/>
    </source>
</evidence>
<feature type="transmembrane region" description="Helical" evidence="1">
    <location>
        <begin position="12"/>
        <end position="35"/>
    </location>
</feature>
<dbReference type="Proteomes" id="UP001155241">
    <property type="component" value="Unassembled WGS sequence"/>
</dbReference>
<dbReference type="RefSeq" id="WP_252852853.1">
    <property type="nucleotide sequence ID" value="NZ_JAMXLR010000038.1"/>
</dbReference>
<dbReference type="AlphaFoldDB" id="A0A9X2FAS5"/>